<feature type="chain" id="PRO_5039561473" description="DUF3558 domain-containing protein" evidence="1">
    <location>
        <begin position="23"/>
        <end position="324"/>
    </location>
</feature>
<evidence type="ECO:0000313" key="2">
    <source>
        <dbReference type="EMBL" id="SNY88343.1"/>
    </source>
</evidence>
<evidence type="ECO:0008006" key="4">
    <source>
        <dbReference type="Google" id="ProtNLM"/>
    </source>
</evidence>
<keyword evidence="1" id="KW-0732">Signal</keyword>
<gene>
    <name evidence="2" type="ORF">SAMN04244553_5315</name>
</gene>
<sequence length="324" mass="34792">MLRRFGMVAAAAVVLLSVTACQEDLPPAPAGSEGYWVTAPETDEQRWEVLRKVQAIDPCALVPRTELARIGTVNWVDVRMPSWCEARMGPTEHGKGTALSWTLSVAPNGIQRSERGRTTKIGAVTVGTVSDLDSNPDLQGKLVERNCTASASFPSTAAVMIFVTTPLGTEPCPVADAVLPTILAQLDKEPRHSTSPDTPRTVLLGRDPCAVANELGVTPAVADQRDWKCSFPYRGDTIEVRYTYDKERLIAQGEPIFTINGHPGYGDPSSDEFHSYNAVVGPPLPSSKPASSMGPKLPVVSVFGRDEAAVEEVLRRATALFPAA</sequence>
<organism evidence="2 3">
    <name type="scientific">Nocardia amikacinitolerans</name>
    <dbReference type="NCBI Taxonomy" id="756689"/>
    <lineage>
        <taxon>Bacteria</taxon>
        <taxon>Bacillati</taxon>
        <taxon>Actinomycetota</taxon>
        <taxon>Actinomycetes</taxon>
        <taxon>Mycobacteriales</taxon>
        <taxon>Nocardiaceae</taxon>
        <taxon>Nocardia</taxon>
    </lineage>
</organism>
<feature type="signal peptide" evidence="1">
    <location>
        <begin position="1"/>
        <end position="22"/>
    </location>
</feature>
<proteinExistence type="predicted"/>
<evidence type="ECO:0000313" key="3">
    <source>
        <dbReference type="Proteomes" id="UP000219565"/>
    </source>
</evidence>
<name>A0A285LV37_9NOCA</name>
<dbReference type="EMBL" id="OBEG01000006">
    <property type="protein sequence ID" value="SNY88343.1"/>
    <property type="molecule type" value="Genomic_DNA"/>
</dbReference>
<dbReference type="Proteomes" id="UP000219565">
    <property type="component" value="Unassembled WGS sequence"/>
</dbReference>
<keyword evidence="3" id="KW-1185">Reference proteome</keyword>
<accession>A0A285LV37</accession>
<dbReference type="PROSITE" id="PS51257">
    <property type="entry name" value="PROKAR_LIPOPROTEIN"/>
    <property type="match status" value="1"/>
</dbReference>
<evidence type="ECO:0000256" key="1">
    <source>
        <dbReference type="SAM" id="SignalP"/>
    </source>
</evidence>
<dbReference type="AlphaFoldDB" id="A0A285LV37"/>
<protein>
    <recommendedName>
        <fullName evidence="4">DUF3558 domain-containing protein</fullName>
    </recommendedName>
</protein>
<reference evidence="2 3" key="1">
    <citation type="submission" date="2017-09" db="EMBL/GenBank/DDBJ databases">
        <authorList>
            <person name="Ehlers B."/>
            <person name="Leendertz F.H."/>
        </authorList>
    </citation>
    <scope>NUCLEOTIDE SEQUENCE [LARGE SCALE GENOMIC DNA]</scope>
    <source>
        <strain evidence="2 3">DSM 45537</strain>
    </source>
</reference>